<dbReference type="SUPFAM" id="SSF50494">
    <property type="entry name" value="Trypsin-like serine proteases"/>
    <property type="match status" value="1"/>
</dbReference>
<keyword evidence="2" id="KW-0645">Protease</keyword>
<sequence length="273" mass="30275">MKTIIFVLTLVSLTLAAPEARRSPLRRNLKRTNPSPRVIGGTIAEPHSIPYQVFLEFYTETFGKYCGGSLISPNYVITCASCANGTLEVLVTLGAYNIFITEPTQINVYSTDIIVHDHFGEDYGWDNDIALVKLPKAVEYNDVIQPVALPKRADIDTVYTGVVGRIAGWGSDDGFDYHIFDLLRYIDTSVISNRNEDCRVYLPPQGMFCTSGEYNDTYVGPCNGDEGSGFVSDGVLIGINSFNFYCLDDFPGFHTRVASFLDWIADNSDVIIE</sequence>
<dbReference type="PRINTS" id="PR00722">
    <property type="entry name" value="CHYMOTRYPSIN"/>
</dbReference>
<dbReference type="PANTHER" id="PTHR24276:SF91">
    <property type="entry name" value="AT26814P-RELATED"/>
    <property type="match status" value="1"/>
</dbReference>
<dbReference type="Gene3D" id="2.40.10.10">
    <property type="entry name" value="Trypsin-like serine proteases"/>
    <property type="match status" value="1"/>
</dbReference>
<feature type="signal peptide" evidence="6">
    <location>
        <begin position="1"/>
        <end position="16"/>
    </location>
</feature>
<dbReference type="PANTHER" id="PTHR24276">
    <property type="entry name" value="POLYSERASE-RELATED"/>
    <property type="match status" value="1"/>
</dbReference>
<evidence type="ECO:0000256" key="1">
    <source>
        <dbReference type="ARBA" id="ARBA00007664"/>
    </source>
</evidence>
<keyword evidence="5" id="KW-1015">Disulfide bond</keyword>
<evidence type="ECO:0000256" key="2">
    <source>
        <dbReference type="ARBA" id="ARBA00022670"/>
    </source>
</evidence>
<keyword evidence="6" id="KW-0732">Signal</keyword>
<accession>A0AA38HT24</accession>
<evidence type="ECO:0000256" key="6">
    <source>
        <dbReference type="SAM" id="SignalP"/>
    </source>
</evidence>
<dbReference type="Proteomes" id="UP001168821">
    <property type="component" value="Unassembled WGS sequence"/>
</dbReference>
<reference evidence="8" key="1">
    <citation type="journal article" date="2023" name="G3 (Bethesda)">
        <title>Whole genome assemblies of Zophobas morio and Tenebrio molitor.</title>
        <authorList>
            <person name="Kaur S."/>
            <person name="Stinson S.A."/>
            <person name="diCenzo G.C."/>
        </authorList>
    </citation>
    <scope>NUCLEOTIDE SEQUENCE</scope>
    <source>
        <strain evidence="8">QUZm001</strain>
    </source>
</reference>
<dbReference type="InterPro" id="IPR001314">
    <property type="entry name" value="Peptidase_S1A"/>
</dbReference>
<dbReference type="CDD" id="cd00190">
    <property type="entry name" value="Tryp_SPc"/>
    <property type="match status" value="1"/>
</dbReference>
<keyword evidence="4" id="KW-0720">Serine protease</keyword>
<evidence type="ECO:0000313" key="8">
    <source>
        <dbReference type="EMBL" id="KAJ3643066.1"/>
    </source>
</evidence>
<dbReference type="Pfam" id="PF00089">
    <property type="entry name" value="Trypsin"/>
    <property type="match status" value="1"/>
</dbReference>
<keyword evidence="9" id="KW-1185">Reference proteome</keyword>
<protein>
    <recommendedName>
        <fullName evidence="7">Peptidase S1 domain-containing protein</fullName>
    </recommendedName>
</protein>
<keyword evidence="3" id="KW-0378">Hydrolase</keyword>
<dbReference type="PROSITE" id="PS50240">
    <property type="entry name" value="TRYPSIN_DOM"/>
    <property type="match status" value="1"/>
</dbReference>
<comment type="similarity">
    <text evidence="1">Belongs to the peptidase S1 family.</text>
</comment>
<dbReference type="InterPro" id="IPR001254">
    <property type="entry name" value="Trypsin_dom"/>
</dbReference>
<dbReference type="GO" id="GO:0006508">
    <property type="term" value="P:proteolysis"/>
    <property type="evidence" value="ECO:0007669"/>
    <property type="project" value="UniProtKB-KW"/>
</dbReference>
<dbReference type="FunFam" id="2.40.10.10:FF:000068">
    <property type="entry name" value="transmembrane protease serine 2"/>
    <property type="match status" value="1"/>
</dbReference>
<proteinExistence type="inferred from homology"/>
<organism evidence="8 9">
    <name type="scientific">Zophobas morio</name>
    <dbReference type="NCBI Taxonomy" id="2755281"/>
    <lineage>
        <taxon>Eukaryota</taxon>
        <taxon>Metazoa</taxon>
        <taxon>Ecdysozoa</taxon>
        <taxon>Arthropoda</taxon>
        <taxon>Hexapoda</taxon>
        <taxon>Insecta</taxon>
        <taxon>Pterygota</taxon>
        <taxon>Neoptera</taxon>
        <taxon>Endopterygota</taxon>
        <taxon>Coleoptera</taxon>
        <taxon>Polyphaga</taxon>
        <taxon>Cucujiformia</taxon>
        <taxon>Tenebrionidae</taxon>
        <taxon>Zophobas</taxon>
    </lineage>
</organism>
<evidence type="ECO:0000256" key="4">
    <source>
        <dbReference type="ARBA" id="ARBA00022825"/>
    </source>
</evidence>
<dbReference type="GO" id="GO:0004252">
    <property type="term" value="F:serine-type endopeptidase activity"/>
    <property type="evidence" value="ECO:0007669"/>
    <property type="project" value="InterPro"/>
</dbReference>
<feature type="domain" description="Peptidase S1" evidence="7">
    <location>
        <begin position="38"/>
        <end position="269"/>
    </location>
</feature>
<evidence type="ECO:0000313" key="9">
    <source>
        <dbReference type="Proteomes" id="UP001168821"/>
    </source>
</evidence>
<dbReference type="AlphaFoldDB" id="A0AA38HT24"/>
<name>A0AA38HT24_9CUCU</name>
<dbReference type="InterPro" id="IPR043504">
    <property type="entry name" value="Peptidase_S1_PA_chymotrypsin"/>
</dbReference>
<evidence type="ECO:0000259" key="7">
    <source>
        <dbReference type="PROSITE" id="PS50240"/>
    </source>
</evidence>
<dbReference type="InterPro" id="IPR009003">
    <property type="entry name" value="Peptidase_S1_PA"/>
</dbReference>
<dbReference type="InterPro" id="IPR050430">
    <property type="entry name" value="Peptidase_S1"/>
</dbReference>
<evidence type="ECO:0000256" key="3">
    <source>
        <dbReference type="ARBA" id="ARBA00022801"/>
    </source>
</evidence>
<dbReference type="EMBL" id="JALNTZ010000008">
    <property type="protein sequence ID" value="KAJ3643066.1"/>
    <property type="molecule type" value="Genomic_DNA"/>
</dbReference>
<dbReference type="SMART" id="SM00020">
    <property type="entry name" value="Tryp_SPc"/>
    <property type="match status" value="1"/>
</dbReference>
<feature type="chain" id="PRO_5041235569" description="Peptidase S1 domain-containing protein" evidence="6">
    <location>
        <begin position="17"/>
        <end position="273"/>
    </location>
</feature>
<gene>
    <name evidence="8" type="ORF">Zmor_025802</name>
</gene>
<evidence type="ECO:0000256" key="5">
    <source>
        <dbReference type="ARBA" id="ARBA00023157"/>
    </source>
</evidence>
<comment type="caution">
    <text evidence="8">The sequence shown here is derived from an EMBL/GenBank/DDBJ whole genome shotgun (WGS) entry which is preliminary data.</text>
</comment>